<organism evidence="6">
    <name type="scientific">Homalodisca liturata</name>
    <dbReference type="NCBI Taxonomy" id="320908"/>
    <lineage>
        <taxon>Eukaryota</taxon>
        <taxon>Metazoa</taxon>
        <taxon>Ecdysozoa</taxon>
        <taxon>Arthropoda</taxon>
        <taxon>Hexapoda</taxon>
        <taxon>Insecta</taxon>
        <taxon>Pterygota</taxon>
        <taxon>Neoptera</taxon>
        <taxon>Paraneoptera</taxon>
        <taxon>Hemiptera</taxon>
        <taxon>Auchenorrhyncha</taxon>
        <taxon>Membracoidea</taxon>
        <taxon>Cicadellidae</taxon>
        <taxon>Cicadellinae</taxon>
        <taxon>Proconiini</taxon>
        <taxon>Homalodisca</taxon>
    </lineage>
</organism>
<sequence>AETLGKKFEANGIENSPCNRKCFREMLFKTKGIEKIIGGVIMSEETIVQNDESGVSLAQVLREKGIVVGVKLDKGLAEMNENEHATVGEEDLEARLGDAVGYGAEFAKWRSVFRVSE</sequence>
<dbReference type="InterPro" id="IPR000741">
    <property type="entry name" value="FBA_I"/>
</dbReference>
<evidence type="ECO:0000256" key="3">
    <source>
        <dbReference type="ARBA" id="ARBA00013068"/>
    </source>
</evidence>
<keyword evidence="4" id="KW-0324">Glycolysis</keyword>
<keyword evidence="5" id="KW-0456">Lyase</keyword>
<evidence type="ECO:0000256" key="2">
    <source>
        <dbReference type="ARBA" id="ARBA00010387"/>
    </source>
</evidence>
<dbReference type="Gene3D" id="3.20.20.70">
    <property type="entry name" value="Aldolase class I"/>
    <property type="match status" value="1"/>
</dbReference>
<protein>
    <recommendedName>
        <fullName evidence="3">fructose-bisphosphate aldolase</fullName>
        <ecNumber evidence="3">4.1.2.13</ecNumber>
    </recommendedName>
</protein>
<dbReference type="SUPFAM" id="SSF51569">
    <property type="entry name" value="Aldolase"/>
    <property type="match status" value="1"/>
</dbReference>
<evidence type="ECO:0000256" key="4">
    <source>
        <dbReference type="ARBA" id="ARBA00023152"/>
    </source>
</evidence>
<dbReference type="UniPathway" id="UPA00109">
    <property type="reaction ID" value="UER00183"/>
</dbReference>
<evidence type="ECO:0000256" key="5">
    <source>
        <dbReference type="ARBA" id="ARBA00023239"/>
    </source>
</evidence>
<evidence type="ECO:0000256" key="1">
    <source>
        <dbReference type="ARBA" id="ARBA00004714"/>
    </source>
</evidence>
<feature type="non-terminal residue" evidence="6">
    <location>
        <position position="1"/>
    </location>
</feature>
<comment type="pathway">
    <text evidence="1">Carbohydrate degradation; glycolysis; D-glyceraldehyde 3-phosphate and glycerone phosphate from D-glucose: step 4/4.</text>
</comment>
<dbReference type="Pfam" id="PF00274">
    <property type="entry name" value="Glycolytic"/>
    <property type="match status" value="1"/>
</dbReference>
<reference evidence="6" key="1">
    <citation type="submission" date="2015-11" db="EMBL/GenBank/DDBJ databases">
        <title>De novo transcriptome assembly of four potential Pierce s Disease insect vectors from Arizona vineyards.</title>
        <authorList>
            <person name="Tassone E.E."/>
        </authorList>
    </citation>
    <scope>NUCLEOTIDE SEQUENCE</scope>
</reference>
<name>A0A1B6K4N5_9HEMI</name>
<dbReference type="GO" id="GO:0006096">
    <property type="term" value="P:glycolytic process"/>
    <property type="evidence" value="ECO:0007669"/>
    <property type="project" value="UniProtKB-UniPathway"/>
</dbReference>
<evidence type="ECO:0000313" key="6">
    <source>
        <dbReference type="EMBL" id="JAT06399.1"/>
    </source>
</evidence>
<dbReference type="GO" id="GO:0004332">
    <property type="term" value="F:fructose-bisphosphate aldolase activity"/>
    <property type="evidence" value="ECO:0007669"/>
    <property type="project" value="UniProtKB-EC"/>
</dbReference>
<dbReference type="AlphaFoldDB" id="A0A1B6K4N5"/>
<dbReference type="PANTHER" id="PTHR11627">
    <property type="entry name" value="FRUCTOSE-BISPHOSPHATE ALDOLASE"/>
    <property type="match status" value="1"/>
</dbReference>
<dbReference type="EC" id="4.1.2.13" evidence="3"/>
<dbReference type="EMBL" id="GECU01001308">
    <property type="protein sequence ID" value="JAT06399.1"/>
    <property type="molecule type" value="Transcribed_RNA"/>
</dbReference>
<accession>A0A1B6K4N5</accession>
<comment type="similarity">
    <text evidence="2">Belongs to the class I fructose-bisphosphate aldolase family.</text>
</comment>
<feature type="non-terminal residue" evidence="6">
    <location>
        <position position="117"/>
    </location>
</feature>
<dbReference type="InterPro" id="IPR013785">
    <property type="entry name" value="Aldolase_TIM"/>
</dbReference>
<gene>
    <name evidence="6" type="ORF">g.58434</name>
</gene>
<proteinExistence type="inferred from homology"/>